<evidence type="ECO:0000313" key="2">
    <source>
        <dbReference type="Proteomes" id="UP000647416"/>
    </source>
</evidence>
<dbReference type="RefSeq" id="WP_262432552.1">
    <property type="nucleotide sequence ID" value="NZ_JACRTE010000018.1"/>
</dbReference>
<proteinExistence type="predicted"/>
<gene>
    <name evidence="1" type="ORF">H8706_10245</name>
</gene>
<keyword evidence="2" id="KW-1185">Reference proteome</keyword>
<name>A0A926ITB5_9FIRM</name>
<evidence type="ECO:0000313" key="1">
    <source>
        <dbReference type="EMBL" id="MBC8597239.1"/>
    </source>
</evidence>
<dbReference type="Pfam" id="PF12672">
    <property type="entry name" value="DUF3793"/>
    <property type="match status" value="1"/>
</dbReference>
<protein>
    <submittedName>
        <fullName evidence="1">DUF3793 family protein</fullName>
    </submittedName>
</protein>
<dbReference type="InterPro" id="IPR024523">
    <property type="entry name" value="DUF3793"/>
</dbReference>
<reference evidence="1" key="1">
    <citation type="submission" date="2020-08" db="EMBL/GenBank/DDBJ databases">
        <title>Genome public.</title>
        <authorList>
            <person name="Liu C."/>
            <person name="Sun Q."/>
        </authorList>
    </citation>
    <scope>NUCLEOTIDE SEQUENCE</scope>
    <source>
        <strain evidence="1">NSJ-50</strain>
    </source>
</reference>
<sequence>MLEALLAYHCAPAFAGIKPANIAACQKSKYPDLHGELEKLNGELNCKGIYIDILCECEKHALVIAYRKSVLDKHLHQSANRAFLSHYGYAKDGNFDDYVNTLKSRLDGDSFPHEIGVFLGYPLRDIYCFINHRNEGCKLVGEWKVYHNAEEAKKTFSRFKACRKALFRRVTQRGRTLAQIFCAA</sequence>
<dbReference type="AlphaFoldDB" id="A0A926ITB5"/>
<dbReference type="Proteomes" id="UP000647416">
    <property type="component" value="Unassembled WGS sequence"/>
</dbReference>
<accession>A0A926ITB5</accession>
<comment type="caution">
    <text evidence="1">The sequence shown here is derived from an EMBL/GenBank/DDBJ whole genome shotgun (WGS) entry which is preliminary data.</text>
</comment>
<dbReference type="EMBL" id="JACRTE010000018">
    <property type="protein sequence ID" value="MBC8597239.1"/>
    <property type="molecule type" value="Genomic_DNA"/>
</dbReference>
<organism evidence="1 2">
    <name type="scientific">Qingrenia yutianensis</name>
    <dbReference type="NCBI Taxonomy" id="2763676"/>
    <lineage>
        <taxon>Bacteria</taxon>
        <taxon>Bacillati</taxon>
        <taxon>Bacillota</taxon>
        <taxon>Clostridia</taxon>
        <taxon>Eubacteriales</taxon>
        <taxon>Oscillospiraceae</taxon>
        <taxon>Qingrenia</taxon>
    </lineage>
</organism>